<dbReference type="InterPro" id="IPR036890">
    <property type="entry name" value="HATPase_C_sf"/>
</dbReference>
<keyword evidence="6" id="KW-0808">Transferase</keyword>
<dbReference type="Gene3D" id="1.10.287.130">
    <property type="match status" value="1"/>
</dbReference>
<dbReference type="PANTHER" id="PTHR43711:SF26">
    <property type="entry name" value="SENSOR HISTIDINE KINASE RCSC"/>
    <property type="match status" value="1"/>
</dbReference>
<dbReference type="Pfam" id="PF13426">
    <property type="entry name" value="PAS_9"/>
    <property type="match status" value="1"/>
</dbReference>
<dbReference type="InterPro" id="IPR004358">
    <property type="entry name" value="Sig_transdc_His_kin-like_C"/>
</dbReference>
<dbReference type="PANTHER" id="PTHR43711">
    <property type="entry name" value="TWO-COMPONENT HISTIDINE KINASE"/>
    <property type="match status" value="1"/>
</dbReference>
<dbReference type="SUPFAM" id="SSF55874">
    <property type="entry name" value="ATPase domain of HSP90 chaperone/DNA topoisomerase II/histidine kinase"/>
    <property type="match status" value="1"/>
</dbReference>
<dbReference type="SMART" id="SM00086">
    <property type="entry name" value="PAC"/>
    <property type="match status" value="1"/>
</dbReference>
<keyword evidence="11 13" id="KW-0472">Membrane</keyword>
<dbReference type="Gene3D" id="3.30.565.10">
    <property type="entry name" value="Histidine kinase-like ATPase, C-terminal domain"/>
    <property type="match status" value="1"/>
</dbReference>
<dbReference type="PROSITE" id="PS50113">
    <property type="entry name" value="PAC"/>
    <property type="match status" value="1"/>
</dbReference>
<keyword evidence="20" id="KW-1185">Reference proteome</keyword>
<reference evidence="17 20" key="1">
    <citation type="submission" date="2016-10" db="EMBL/GenBank/DDBJ databases">
        <title>Methanohalophilus halophilus.</title>
        <authorList>
            <person name="L'haridon S."/>
        </authorList>
    </citation>
    <scope>NUCLEOTIDE SEQUENCE [LARGE SCALE GENOMIC DNA]</scope>
    <source>
        <strain evidence="17 20">Z-7982</strain>
    </source>
</reference>
<dbReference type="CDD" id="cd16922">
    <property type="entry name" value="HATPase_EvgS-ArcB-TorS-like"/>
    <property type="match status" value="1"/>
</dbReference>
<evidence type="ECO:0000313" key="22">
    <source>
        <dbReference type="Proteomes" id="UP000267921"/>
    </source>
</evidence>
<evidence type="ECO:0000256" key="7">
    <source>
        <dbReference type="ARBA" id="ARBA00022741"/>
    </source>
</evidence>
<dbReference type="EMBL" id="CP017921">
    <property type="protein sequence ID" value="APH38600.1"/>
    <property type="molecule type" value="Genomic_DNA"/>
</dbReference>
<dbReference type="SMART" id="SM00387">
    <property type="entry name" value="HATPase_c"/>
    <property type="match status" value="1"/>
</dbReference>
<dbReference type="CDD" id="cd00082">
    <property type="entry name" value="HisKA"/>
    <property type="match status" value="1"/>
</dbReference>
<evidence type="ECO:0000313" key="19">
    <source>
        <dbReference type="EMBL" id="SDW16473.1"/>
    </source>
</evidence>
<dbReference type="InterPro" id="IPR003661">
    <property type="entry name" value="HisK_dim/P_dom"/>
</dbReference>
<dbReference type="GO" id="GO:0005524">
    <property type="term" value="F:ATP binding"/>
    <property type="evidence" value="ECO:0007669"/>
    <property type="project" value="UniProtKB-KW"/>
</dbReference>
<dbReference type="FunFam" id="3.30.565.10:FF:000023">
    <property type="entry name" value="PAS domain-containing sensor histidine kinase"/>
    <property type="match status" value="1"/>
</dbReference>
<dbReference type="InterPro" id="IPR029016">
    <property type="entry name" value="GAF-like_dom_sf"/>
</dbReference>
<keyword evidence="12" id="KW-0175">Coiled coil</keyword>
<protein>
    <recommendedName>
        <fullName evidence="3">histidine kinase</fullName>
        <ecNumber evidence="3">2.7.13.3</ecNumber>
    </recommendedName>
</protein>
<dbReference type="InterPro" id="IPR005467">
    <property type="entry name" value="His_kinase_dom"/>
</dbReference>
<dbReference type="FunFam" id="1.10.287.130:FF:000038">
    <property type="entry name" value="Sensory transduction histidine kinase"/>
    <property type="match status" value="1"/>
</dbReference>
<reference evidence="18 22" key="3">
    <citation type="submission" date="2018-10" db="EMBL/GenBank/DDBJ databases">
        <title>Cultivation of a novel Methanohalophilus strain from Kebrit Deep of the Red Sea and a genomic comparison of members of the genus Methanohalophilus.</title>
        <authorList>
            <person name="Guan Y."/>
            <person name="Ngugi D.K."/>
            <person name="Stingl U."/>
        </authorList>
    </citation>
    <scope>NUCLEOTIDE SEQUENCE [LARGE SCALE GENOMIC DNA]</scope>
    <source>
        <strain evidence="18 22">DSM 3094</strain>
    </source>
</reference>
<evidence type="ECO:0000313" key="17">
    <source>
        <dbReference type="EMBL" id="APH38600.1"/>
    </source>
</evidence>
<dbReference type="PRINTS" id="PR00344">
    <property type="entry name" value="BCTRLSENSOR"/>
</dbReference>
<dbReference type="InterPro" id="IPR003594">
    <property type="entry name" value="HATPase_dom"/>
</dbReference>
<dbReference type="PROSITE" id="PS50109">
    <property type="entry name" value="HIS_KIN"/>
    <property type="match status" value="1"/>
</dbReference>
<dbReference type="Pfam" id="PF02518">
    <property type="entry name" value="HATPase_c"/>
    <property type="match status" value="1"/>
</dbReference>
<dbReference type="EC" id="2.7.13.3" evidence="3"/>
<dbReference type="Gene3D" id="3.30.450.20">
    <property type="entry name" value="PAS domain"/>
    <property type="match status" value="1"/>
</dbReference>
<feature type="transmembrane region" description="Helical" evidence="13">
    <location>
        <begin position="20"/>
        <end position="40"/>
    </location>
</feature>
<evidence type="ECO:0000256" key="4">
    <source>
        <dbReference type="ARBA" id="ARBA00022475"/>
    </source>
</evidence>
<feature type="domain" description="PAC" evidence="16">
    <location>
        <begin position="159"/>
        <end position="211"/>
    </location>
</feature>
<feature type="coiled-coil region" evidence="12">
    <location>
        <begin position="366"/>
        <end position="393"/>
    </location>
</feature>
<keyword evidence="5" id="KW-0597">Phosphoprotein</keyword>
<dbReference type="Proteomes" id="UP000198669">
    <property type="component" value="Unassembled WGS sequence"/>
</dbReference>
<evidence type="ECO:0000259" key="16">
    <source>
        <dbReference type="PROSITE" id="PS50113"/>
    </source>
</evidence>
<comment type="catalytic activity">
    <reaction evidence="1">
        <text>ATP + protein L-histidine = ADP + protein N-phospho-L-histidine.</text>
        <dbReference type="EC" id="2.7.13.3"/>
    </reaction>
</comment>
<dbReference type="STRING" id="2177.BHR79_03265"/>
<dbReference type="Proteomes" id="UP000186879">
    <property type="component" value="Chromosome"/>
</dbReference>
<dbReference type="OrthoDB" id="342253at2157"/>
<dbReference type="GO" id="GO:0000155">
    <property type="term" value="F:phosphorelay sensor kinase activity"/>
    <property type="evidence" value="ECO:0007669"/>
    <property type="project" value="InterPro"/>
</dbReference>
<evidence type="ECO:0000256" key="3">
    <source>
        <dbReference type="ARBA" id="ARBA00012438"/>
    </source>
</evidence>
<proteinExistence type="predicted"/>
<dbReference type="SUPFAM" id="SSF55781">
    <property type="entry name" value="GAF domain-like"/>
    <property type="match status" value="1"/>
</dbReference>
<dbReference type="InterPro" id="IPR036097">
    <property type="entry name" value="HisK_dim/P_sf"/>
</dbReference>
<dbReference type="EMBL" id="RJJG01000005">
    <property type="protein sequence ID" value="RNI08401.1"/>
    <property type="molecule type" value="Genomic_DNA"/>
</dbReference>
<evidence type="ECO:0000256" key="8">
    <source>
        <dbReference type="ARBA" id="ARBA00022777"/>
    </source>
</evidence>
<dbReference type="InterPro" id="IPR035965">
    <property type="entry name" value="PAS-like_dom_sf"/>
</dbReference>
<keyword evidence="7" id="KW-0547">Nucleotide-binding</keyword>
<evidence type="ECO:0000256" key="1">
    <source>
        <dbReference type="ARBA" id="ARBA00000085"/>
    </source>
</evidence>
<keyword evidence="10" id="KW-0902">Two-component regulatory system</keyword>
<dbReference type="InterPro" id="IPR000014">
    <property type="entry name" value="PAS"/>
</dbReference>
<dbReference type="AlphaFoldDB" id="A0A1L3Q162"/>
<dbReference type="NCBIfam" id="TIGR00229">
    <property type="entry name" value="sensory_box"/>
    <property type="match status" value="1"/>
</dbReference>
<evidence type="ECO:0000259" key="14">
    <source>
        <dbReference type="PROSITE" id="PS50109"/>
    </source>
</evidence>
<dbReference type="Pfam" id="PF00512">
    <property type="entry name" value="HisKA"/>
    <property type="match status" value="1"/>
</dbReference>
<dbReference type="CDD" id="cd00130">
    <property type="entry name" value="PAS"/>
    <property type="match status" value="1"/>
</dbReference>
<name>A0A1L3Q162_9EURY</name>
<evidence type="ECO:0000256" key="9">
    <source>
        <dbReference type="ARBA" id="ARBA00022840"/>
    </source>
</evidence>
<keyword evidence="4" id="KW-1003">Cell membrane</keyword>
<gene>
    <name evidence="17" type="ORF">BHR79_03265</name>
    <name evidence="18" type="ORF">EFE40_07595</name>
    <name evidence="19" type="ORF">SAMN04515625_0486</name>
</gene>
<evidence type="ECO:0000313" key="18">
    <source>
        <dbReference type="EMBL" id="RNI08401.1"/>
    </source>
</evidence>
<accession>A0A1L3Q162</accession>
<evidence type="ECO:0000256" key="2">
    <source>
        <dbReference type="ARBA" id="ARBA00004236"/>
    </source>
</evidence>
<comment type="subcellular location">
    <subcellularLocation>
        <location evidence="2">Cell membrane</location>
    </subcellularLocation>
</comment>
<dbReference type="SMART" id="SM00388">
    <property type="entry name" value="HisKA"/>
    <property type="match status" value="1"/>
</dbReference>
<keyword evidence="8" id="KW-0418">Kinase</keyword>
<feature type="transmembrane region" description="Helical" evidence="13">
    <location>
        <begin position="52"/>
        <end position="70"/>
    </location>
</feature>
<dbReference type="GeneID" id="30582751"/>
<keyword evidence="13" id="KW-1133">Transmembrane helix</keyword>
<dbReference type="SUPFAM" id="SSF55785">
    <property type="entry name" value="PYP-like sensor domain (PAS domain)"/>
    <property type="match status" value="1"/>
</dbReference>
<sequence>MKKSSPIKKDVNAVLTTTLLYVIFASLWILFSDIVLGWFVSDIRLYSLLQTYKGWFFVLVTALLFLFYVMPHINEINNSYEQVLKAKEDYSSIFETAANLITSVDSDGIIVDCNNQVQNFLGYKKEEIIGFPMAKIIHPDYLGKASQSLQEILETGYSYDKEYKMVRKDGTLIDVIINSSGMNKTNGNYERTICIINDITERKTSEKRIEYLTSVLKSIRNVNQLIVTENDKLKLLQGICNNLTESHSFYSVWICLMDHNQNPTMIKESGGDSNFSLLTSKMKNSEIPDYIRTVLETNELLIVDDLSEQYSDHTPAKENTKSVHLLSKLEYKDNVYGVIAATISREFAQDSEIIGLFEEVKGDISFALYKLQLENIRQEIEKQLLESKVAAEETNRTKSEFLANMSHELRTPLNSIIGFSTILKDRKHGDLNENQTRYISNVLKSGKHLLELINDILDISKIEAGRMGYEPENVNLSEIVGEVVTLMLPMANKKDIELTSNIEPEDIEIFADKIKFKEIMYNLLSNAIKFTPQKGKVAIKSQLVDDNIEISISDNGIGIPDGKYQSIFDPFKQVDSSSTRKYGGTGLGLAIVKRYVKMHGGSIRVESEPGKGSTFTLTIPVPK</sequence>
<organism evidence="17 20">
    <name type="scientific">Methanohalophilus halophilus</name>
    <dbReference type="NCBI Taxonomy" id="2177"/>
    <lineage>
        <taxon>Archaea</taxon>
        <taxon>Methanobacteriati</taxon>
        <taxon>Methanobacteriota</taxon>
        <taxon>Stenosarchaea group</taxon>
        <taxon>Methanomicrobia</taxon>
        <taxon>Methanosarcinales</taxon>
        <taxon>Methanosarcinaceae</taxon>
        <taxon>Methanohalophilus</taxon>
    </lineage>
</organism>
<evidence type="ECO:0000313" key="20">
    <source>
        <dbReference type="Proteomes" id="UP000186879"/>
    </source>
</evidence>
<dbReference type="RefSeq" id="WP_072561054.1">
    <property type="nucleotide sequence ID" value="NZ_CP017921.1"/>
</dbReference>
<dbReference type="SUPFAM" id="SSF47384">
    <property type="entry name" value="Homodimeric domain of signal transducing histidine kinase"/>
    <property type="match status" value="1"/>
</dbReference>
<evidence type="ECO:0000313" key="21">
    <source>
        <dbReference type="Proteomes" id="UP000198669"/>
    </source>
</evidence>
<evidence type="ECO:0000256" key="6">
    <source>
        <dbReference type="ARBA" id="ARBA00022679"/>
    </source>
</evidence>
<dbReference type="Proteomes" id="UP000267921">
    <property type="component" value="Unassembled WGS sequence"/>
</dbReference>
<feature type="domain" description="Histidine kinase" evidence="14">
    <location>
        <begin position="404"/>
        <end position="623"/>
    </location>
</feature>
<reference evidence="19 21" key="2">
    <citation type="submission" date="2016-10" db="EMBL/GenBank/DDBJ databases">
        <authorList>
            <person name="de Groot N.N."/>
        </authorList>
    </citation>
    <scope>NUCLEOTIDE SEQUENCE [LARGE SCALE GENOMIC DNA]</scope>
    <source>
        <strain evidence="19 21">Z-7982</strain>
    </source>
</reference>
<dbReference type="InterPro" id="IPR001610">
    <property type="entry name" value="PAC"/>
</dbReference>
<evidence type="ECO:0000256" key="5">
    <source>
        <dbReference type="ARBA" id="ARBA00022553"/>
    </source>
</evidence>
<evidence type="ECO:0000256" key="10">
    <source>
        <dbReference type="ARBA" id="ARBA00023012"/>
    </source>
</evidence>
<keyword evidence="13" id="KW-0812">Transmembrane</keyword>
<feature type="domain" description="PAS" evidence="15">
    <location>
        <begin position="86"/>
        <end position="156"/>
    </location>
</feature>
<dbReference type="EMBL" id="FNMU01000001">
    <property type="protein sequence ID" value="SDW16473.1"/>
    <property type="molecule type" value="Genomic_DNA"/>
</dbReference>
<dbReference type="Gene3D" id="3.30.450.40">
    <property type="match status" value="1"/>
</dbReference>
<evidence type="ECO:0000256" key="11">
    <source>
        <dbReference type="ARBA" id="ARBA00023136"/>
    </source>
</evidence>
<dbReference type="KEGG" id="mhaz:BHR79_03265"/>
<keyword evidence="9" id="KW-0067">ATP-binding</keyword>
<dbReference type="InterPro" id="IPR000700">
    <property type="entry name" value="PAS-assoc_C"/>
</dbReference>
<evidence type="ECO:0000256" key="12">
    <source>
        <dbReference type="SAM" id="Coils"/>
    </source>
</evidence>
<dbReference type="GO" id="GO:0005886">
    <property type="term" value="C:plasma membrane"/>
    <property type="evidence" value="ECO:0007669"/>
    <property type="project" value="UniProtKB-SubCell"/>
</dbReference>
<evidence type="ECO:0000259" key="15">
    <source>
        <dbReference type="PROSITE" id="PS50112"/>
    </source>
</evidence>
<dbReference type="InterPro" id="IPR050736">
    <property type="entry name" value="Sensor_HK_Regulatory"/>
</dbReference>
<dbReference type="PROSITE" id="PS50112">
    <property type="entry name" value="PAS"/>
    <property type="match status" value="1"/>
</dbReference>
<dbReference type="SMART" id="SM00091">
    <property type="entry name" value="PAS"/>
    <property type="match status" value="1"/>
</dbReference>
<evidence type="ECO:0000256" key="13">
    <source>
        <dbReference type="SAM" id="Phobius"/>
    </source>
</evidence>